<evidence type="ECO:0000313" key="2">
    <source>
        <dbReference type="Proteomes" id="UP000001542"/>
    </source>
</evidence>
<evidence type="ECO:0000313" key="1">
    <source>
        <dbReference type="EMBL" id="EAX86747.1"/>
    </source>
</evidence>
<dbReference type="VEuPathDB" id="TrichDB:TVAG_236770"/>
<keyword evidence="2" id="KW-1185">Reference proteome</keyword>
<sequence>MVEVDRSDNIEESILKSLSSIKLSNSFIKDTIEEKDENWINSGEYGDLSTRSLQILLETNELSIVSEGSLAAYTNDLLEFSDRPTSTDHVANSIHVSIRVLDSIGDKEATNCLLSKIQIDQSKHNHKIVSPAHIIHAYCSHTDHLSIVHGYYANSCAYIAANKEMDHFYALLQSYSSDNEYIIADYSIHRYSTHEEKIKLSSLVIIYSVIYLDENKRSIPKRIASASASKSSVIDDLIKMSAISSAGIPVSDFIPSFNSLEEATKNDQTIAIYFDDFQNI</sequence>
<dbReference type="KEGG" id="tva:4744396"/>
<organism evidence="1 2">
    <name type="scientific">Trichomonas vaginalis (strain ATCC PRA-98 / G3)</name>
    <dbReference type="NCBI Taxonomy" id="412133"/>
    <lineage>
        <taxon>Eukaryota</taxon>
        <taxon>Metamonada</taxon>
        <taxon>Parabasalia</taxon>
        <taxon>Trichomonadida</taxon>
        <taxon>Trichomonadidae</taxon>
        <taxon>Trichomonas</taxon>
    </lineage>
</organism>
<accession>A2G7W3</accession>
<dbReference type="EMBL" id="DS114578">
    <property type="protein sequence ID" value="EAX86747.1"/>
    <property type="molecule type" value="Genomic_DNA"/>
</dbReference>
<protein>
    <submittedName>
        <fullName evidence="1">Uncharacterized protein</fullName>
    </submittedName>
</protein>
<proteinExistence type="predicted"/>
<dbReference type="Proteomes" id="UP000001542">
    <property type="component" value="Unassembled WGS sequence"/>
</dbReference>
<dbReference type="AlphaFoldDB" id="A2G7W3"/>
<gene>
    <name evidence="1" type="ORF">TVAG_236770</name>
</gene>
<reference evidence="1" key="2">
    <citation type="journal article" date="2007" name="Science">
        <title>Draft genome sequence of the sexually transmitted pathogen Trichomonas vaginalis.</title>
        <authorList>
            <person name="Carlton J.M."/>
            <person name="Hirt R.P."/>
            <person name="Silva J.C."/>
            <person name="Delcher A.L."/>
            <person name="Schatz M."/>
            <person name="Zhao Q."/>
            <person name="Wortman J.R."/>
            <person name="Bidwell S.L."/>
            <person name="Alsmark U.C.M."/>
            <person name="Besteiro S."/>
            <person name="Sicheritz-Ponten T."/>
            <person name="Noel C.J."/>
            <person name="Dacks J.B."/>
            <person name="Foster P.G."/>
            <person name="Simillion C."/>
            <person name="Van de Peer Y."/>
            <person name="Miranda-Saavedra D."/>
            <person name="Barton G.J."/>
            <person name="Westrop G.D."/>
            <person name="Mueller S."/>
            <person name="Dessi D."/>
            <person name="Fiori P.L."/>
            <person name="Ren Q."/>
            <person name="Paulsen I."/>
            <person name="Zhang H."/>
            <person name="Bastida-Corcuera F.D."/>
            <person name="Simoes-Barbosa A."/>
            <person name="Brown M.T."/>
            <person name="Hayes R.D."/>
            <person name="Mukherjee M."/>
            <person name="Okumura C.Y."/>
            <person name="Schneider R."/>
            <person name="Smith A.J."/>
            <person name="Vanacova S."/>
            <person name="Villalvazo M."/>
            <person name="Haas B.J."/>
            <person name="Pertea M."/>
            <person name="Feldblyum T.V."/>
            <person name="Utterback T.R."/>
            <person name="Shu C.L."/>
            <person name="Osoegawa K."/>
            <person name="de Jong P.J."/>
            <person name="Hrdy I."/>
            <person name="Horvathova L."/>
            <person name="Zubacova Z."/>
            <person name="Dolezal P."/>
            <person name="Malik S.B."/>
            <person name="Logsdon J.M. Jr."/>
            <person name="Henze K."/>
            <person name="Gupta A."/>
            <person name="Wang C.C."/>
            <person name="Dunne R.L."/>
            <person name="Upcroft J.A."/>
            <person name="Upcroft P."/>
            <person name="White O."/>
            <person name="Salzberg S.L."/>
            <person name="Tang P."/>
            <person name="Chiu C.-H."/>
            <person name="Lee Y.-S."/>
            <person name="Embley T.M."/>
            <person name="Coombs G.H."/>
            <person name="Mottram J.C."/>
            <person name="Tachezy J."/>
            <person name="Fraser-Liggett C.M."/>
            <person name="Johnson P.J."/>
        </authorList>
    </citation>
    <scope>NUCLEOTIDE SEQUENCE [LARGE SCALE GENOMIC DNA]</scope>
    <source>
        <strain evidence="1">G3</strain>
    </source>
</reference>
<reference evidence="1" key="1">
    <citation type="submission" date="2006-10" db="EMBL/GenBank/DDBJ databases">
        <authorList>
            <person name="Amadeo P."/>
            <person name="Zhao Q."/>
            <person name="Wortman J."/>
            <person name="Fraser-Liggett C."/>
            <person name="Carlton J."/>
        </authorList>
    </citation>
    <scope>NUCLEOTIDE SEQUENCE</scope>
    <source>
        <strain evidence="1">G3</strain>
    </source>
</reference>
<feature type="non-terminal residue" evidence="1">
    <location>
        <position position="280"/>
    </location>
</feature>
<dbReference type="VEuPathDB" id="TrichDB:TVAGG3_0252920"/>
<name>A2G7W3_TRIV3</name>
<dbReference type="InParanoid" id="A2G7W3"/>